<comment type="caution">
    <text evidence="1">The sequence shown here is derived from an EMBL/GenBank/DDBJ whole genome shotgun (WGS) entry which is preliminary data.</text>
</comment>
<accession>A0A699HEN8</accession>
<dbReference type="CDD" id="cd09272">
    <property type="entry name" value="RNase_HI_RT_Ty1"/>
    <property type="match status" value="1"/>
</dbReference>
<proteinExistence type="predicted"/>
<organism evidence="1">
    <name type="scientific">Tanacetum cinerariifolium</name>
    <name type="common">Dalmatian daisy</name>
    <name type="synonym">Chrysanthemum cinerariifolium</name>
    <dbReference type="NCBI Taxonomy" id="118510"/>
    <lineage>
        <taxon>Eukaryota</taxon>
        <taxon>Viridiplantae</taxon>
        <taxon>Streptophyta</taxon>
        <taxon>Embryophyta</taxon>
        <taxon>Tracheophyta</taxon>
        <taxon>Spermatophyta</taxon>
        <taxon>Magnoliopsida</taxon>
        <taxon>eudicotyledons</taxon>
        <taxon>Gunneridae</taxon>
        <taxon>Pentapetalae</taxon>
        <taxon>asterids</taxon>
        <taxon>campanulids</taxon>
        <taxon>Asterales</taxon>
        <taxon>Asteraceae</taxon>
        <taxon>Asteroideae</taxon>
        <taxon>Anthemideae</taxon>
        <taxon>Anthemidinae</taxon>
        <taxon>Tanacetum</taxon>
    </lineage>
</organism>
<dbReference type="EMBL" id="BKCJ010144892">
    <property type="protein sequence ID" value="GEY00412.1"/>
    <property type="molecule type" value="Genomic_DNA"/>
</dbReference>
<name>A0A699HEN8_TANCI</name>
<sequence>MSFFLEMQVSESPRGIFISQSKYALQMLKIYGLKSSDAMENLMVERSKLDEDPQGTSVDPTLTEMRSQLTDYVFDFNKIPLNCDSKSMISLSCNTIQHSRTKHIAVCYHFIKEQVDNEVVELYFVKTTYQLADIFTKVLGREHFEFLINCLGMQSITPAKLKILVESDEE</sequence>
<gene>
    <name evidence="1" type="ORF">Tci_372386</name>
</gene>
<dbReference type="AlphaFoldDB" id="A0A699HEN8"/>
<protein>
    <submittedName>
        <fullName evidence="1">Retrotransposon protein, putative, unclassified</fullName>
    </submittedName>
</protein>
<evidence type="ECO:0000313" key="1">
    <source>
        <dbReference type="EMBL" id="GEY00412.1"/>
    </source>
</evidence>
<reference evidence="1" key="1">
    <citation type="journal article" date="2019" name="Sci. Rep.">
        <title>Draft genome of Tanacetum cinerariifolium, the natural source of mosquito coil.</title>
        <authorList>
            <person name="Yamashiro T."/>
            <person name="Shiraishi A."/>
            <person name="Satake H."/>
            <person name="Nakayama K."/>
        </authorList>
    </citation>
    <scope>NUCLEOTIDE SEQUENCE</scope>
</reference>